<dbReference type="NCBIfam" id="TIGR00001">
    <property type="entry name" value="rpmI_bact"/>
    <property type="match status" value="1"/>
</dbReference>
<name>A0ABY8EFB3_9FIRM</name>
<keyword evidence="2 4" id="KW-0689">Ribosomal protein</keyword>
<protein>
    <recommendedName>
        <fullName evidence="4">Large ribosomal subunit protein bL35</fullName>
    </recommendedName>
</protein>
<dbReference type="EMBL" id="CP120733">
    <property type="protein sequence ID" value="WFD09525.1"/>
    <property type="molecule type" value="Genomic_DNA"/>
</dbReference>
<dbReference type="InterPro" id="IPR018265">
    <property type="entry name" value="Ribosomal_bL35_CS"/>
</dbReference>
<evidence type="ECO:0000313" key="7">
    <source>
        <dbReference type="EMBL" id="WFD09525.1"/>
    </source>
</evidence>
<dbReference type="PRINTS" id="PR00064">
    <property type="entry name" value="RIBOSOMALL35"/>
</dbReference>
<accession>A0ABY8EFB3</accession>
<evidence type="ECO:0000256" key="1">
    <source>
        <dbReference type="ARBA" id="ARBA00006598"/>
    </source>
</evidence>
<dbReference type="RefSeq" id="WP_277731454.1">
    <property type="nucleotide sequence ID" value="NZ_CP120733.1"/>
</dbReference>
<evidence type="ECO:0000256" key="3">
    <source>
        <dbReference type="ARBA" id="ARBA00023274"/>
    </source>
</evidence>
<gene>
    <name evidence="4 7" type="primary">rpmI</name>
    <name evidence="7" type="ORF">P4S50_14180</name>
</gene>
<dbReference type="Pfam" id="PF01632">
    <property type="entry name" value="Ribosomal_L35p"/>
    <property type="match status" value="1"/>
</dbReference>
<evidence type="ECO:0000256" key="6">
    <source>
        <dbReference type="SAM" id="MobiDB-lite"/>
    </source>
</evidence>
<evidence type="ECO:0000256" key="2">
    <source>
        <dbReference type="ARBA" id="ARBA00022980"/>
    </source>
</evidence>
<dbReference type="Proteomes" id="UP001222800">
    <property type="component" value="Chromosome"/>
</dbReference>
<feature type="region of interest" description="Disordered" evidence="6">
    <location>
        <begin position="1"/>
        <end position="27"/>
    </location>
</feature>
<dbReference type="PROSITE" id="PS00936">
    <property type="entry name" value="RIBOSOMAL_L35"/>
    <property type="match status" value="1"/>
</dbReference>
<dbReference type="PANTHER" id="PTHR33343:SF1">
    <property type="entry name" value="LARGE RIBOSOMAL SUBUNIT PROTEIN BL35M"/>
    <property type="match status" value="1"/>
</dbReference>
<dbReference type="InterPro" id="IPR001706">
    <property type="entry name" value="Ribosomal_bL35"/>
</dbReference>
<comment type="similarity">
    <text evidence="1 4 5">Belongs to the bacterial ribosomal protein bL35 family.</text>
</comment>
<dbReference type="HAMAP" id="MF_00514">
    <property type="entry name" value="Ribosomal_bL35"/>
    <property type="match status" value="1"/>
</dbReference>
<sequence length="65" mass="7324">MPKMKTHRGAAKRFKATGTGKLKRAKAYKSHILTKKSAKTKMNLRKAGIVSVGDQRRISRLLPYL</sequence>
<dbReference type="Gene3D" id="4.10.410.60">
    <property type="match status" value="1"/>
</dbReference>
<dbReference type="GO" id="GO:0005840">
    <property type="term" value="C:ribosome"/>
    <property type="evidence" value="ECO:0007669"/>
    <property type="project" value="UniProtKB-KW"/>
</dbReference>
<organism evidence="7 8">
    <name type="scientific">Tepidibacter hydrothermalis</name>
    <dbReference type="NCBI Taxonomy" id="3036126"/>
    <lineage>
        <taxon>Bacteria</taxon>
        <taxon>Bacillati</taxon>
        <taxon>Bacillota</taxon>
        <taxon>Clostridia</taxon>
        <taxon>Peptostreptococcales</taxon>
        <taxon>Peptostreptococcaceae</taxon>
        <taxon>Tepidibacter</taxon>
    </lineage>
</organism>
<evidence type="ECO:0000256" key="4">
    <source>
        <dbReference type="HAMAP-Rule" id="MF_00514"/>
    </source>
</evidence>
<dbReference type="SUPFAM" id="SSF143034">
    <property type="entry name" value="L35p-like"/>
    <property type="match status" value="1"/>
</dbReference>
<keyword evidence="3 4" id="KW-0687">Ribonucleoprotein</keyword>
<keyword evidence="8" id="KW-1185">Reference proteome</keyword>
<evidence type="ECO:0000256" key="5">
    <source>
        <dbReference type="RuleBase" id="RU000568"/>
    </source>
</evidence>
<reference evidence="7 8" key="1">
    <citation type="submission" date="2023-03" db="EMBL/GenBank/DDBJ databases">
        <title>Complete genome sequence of Tepidibacter sp. SWIR-1, isolated from a deep-sea hydrothermal vent.</title>
        <authorList>
            <person name="Li X."/>
        </authorList>
    </citation>
    <scope>NUCLEOTIDE SEQUENCE [LARGE SCALE GENOMIC DNA]</scope>
    <source>
        <strain evidence="7 8">SWIR-1</strain>
    </source>
</reference>
<proteinExistence type="inferred from homology"/>
<dbReference type="InterPro" id="IPR021137">
    <property type="entry name" value="Ribosomal_bL35-like"/>
</dbReference>
<dbReference type="PANTHER" id="PTHR33343">
    <property type="entry name" value="54S RIBOSOMAL PROTEIN BL35M"/>
    <property type="match status" value="1"/>
</dbReference>
<dbReference type="InterPro" id="IPR037229">
    <property type="entry name" value="Ribosomal_bL35_sf"/>
</dbReference>
<evidence type="ECO:0000313" key="8">
    <source>
        <dbReference type="Proteomes" id="UP001222800"/>
    </source>
</evidence>